<protein>
    <recommendedName>
        <fullName evidence="3 7">2-C-methyl-D-erythritol 2,4-cyclodiphosphate synthase</fullName>
        <shortName evidence="7">MECDP-synthase</shortName>
        <shortName evidence="7">MECPP-synthase</shortName>
        <shortName evidence="7">MECPS</shortName>
        <ecNumber evidence="3 7">4.6.1.12</ecNumber>
    </recommendedName>
</protein>
<keyword evidence="6 7" id="KW-0456">Lyase</keyword>
<evidence type="ECO:0000313" key="10">
    <source>
        <dbReference type="EMBL" id="MDQ8194213.1"/>
    </source>
</evidence>
<comment type="function">
    <text evidence="7">Involved in the biosynthesis of isopentenyl diphosphate (IPP) and dimethylallyl diphosphate (DMAPP), two major building blocks of isoprenoid compounds. Catalyzes the conversion of 4-diphosphocytidyl-2-C-methyl-D-erythritol 2-phosphate (CDP-ME2P) to 2-C-methyl-D-erythritol 2,4-cyclodiphosphate (ME-CPP) with a corresponding release of cytidine 5-monophosphate (CMP).</text>
</comment>
<feature type="domain" description="2-C-methyl-D-erythritol 2,4-cyclodiphosphate synthase" evidence="9">
    <location>
        <begin position="4"/>
        <end position="161"/>
    </location>
</feature>
<dbReference type="PANTHER" id="PTHR43181">
    <property type="entry name" value="2-C-METHYL-D-ERYTHRITOL 2,4-CYCLODIPHOSPHATE SYNTHASE, CHLOROPLASTIC"/>
    <property type="match status" value="1"/>
</dbReference>
<evidence type="ECO:0000256" key="4">
    <source>
        <dbReference type="ARBA" id="ARBA00022723"/>
    </source>
</evidence>
<proteinExistence type="inferred from homology"/>
<feature type="binding site" evidence="7">
    <location>
        <begin position="139"/>
        <end position="142"/>
    </location>
    <ligand>
        <name>4-CDP-2-C-methyl-D-erythritol 2-phosphate</name>
        <dbReference type="ChEBI" id="CHEBI:57919"/>
    </ligand>
</feature>
<comment type="subunit">
    <text evidence="7">Homotrimer.</text>
</comment>
<comment type="similarity">
    <text evidence="7 8">Belongs to the IspF family.</text>
</comment>
<feature type="binding site" evidence="7">
    <location>
        <position position="12"/>
    </location>
    <ligand>
        <name>a divalent metal cation</name>
        <dbReference type="ChEBI" id="CHEBI:60240"/>
    </ligand>
</feature>
<dbReference type="PROSITE" id="PS01350">
    <property type="entry name" value="ISPF"/>
    <property type="match status" value="1"/>
</dbReference>
<dbReference type="Gene3D" id="3.30.1330.50">
    <property type="entry name" value="2-C-methyl-D-erythritol 2,4-cyclodiphosphate synthase"/>
    <property type="match status" value="1"/>
</dbReference>
<evidence type="ECO:0000256" key="3">
    <source>
        <dbReference type="ARBA" id="ARBA00012579"/>
    </source>
</evidence>
<dbReference type="Pfam" id="PF02542">
    <property type="entry name" value="YgbB"/>
    <property type="match status" value="1"/>
</dbReference>
<organism evidence="10 11">
    <name type="scientific">Thalassobacterium sedimentorum</name>
    <dbReference type="NCBI Taxonomy" id="3041258"/>
    <lineage>
        <taxon>Bacteria</taxon>
        <taxon>Pseudomonadati</taxon>
        <taxon>Verrucomicrobiota</taxon>
        <taxon>Opitutia</taxon>
        <taxon>Puniceicoccales</taxon>
        <taxon>Coraliomargaritaceae</taxon>
        <taxon>Thalassobacterium</taxon>
    </lineage>
</organism>
<comment type="caution">
    <text evidence="10">The sequence shown here is derived from an EMBL/GenBank/DDBJ whole genome shotgun (WGS) entry which is preliminary data.</text>
</comment>
<evidence type="ECO:0000256" key="2">
    <source>
        <dbReference type="ARBA" id="ARBA00004709"/>
    </source>
</evidence>
<gene>
    <name evidence="7 10" type="primary">ispF</name>
    <name evidence="10" type="ORF">QEH59_07240</name>
</gene>
<feature type="binding site" evidence="7">
    <location>
        <position position="47"/>
    </location>
    <ligand>
        <name>a divalent metal cation</name>
        <dbReference type="ChEBI" id="CHEBI:60240"/>
    </ligand>
</feature>
<dbReference type="PANTHER" id="PTHR43181:SF1">
    <property type="entry name" value="2-C-METHYL-D-ERYTHRITOL 2,4-CYCLODIPHOSPHATE SYNTHASE, CHLOROPLASTIC"/>
    <property type="match status" value="1"/>
</dbReference>
<dbReference type="InterPro" id="IPR020555">
    <property type="entry name" value="MECDP_synthase_CS"/>
</dbReference>
<dbReference type="EMBL" id="JARXIC010000009">
    <property type="protein sequence ID" value="MDQ8194213.1"/>
    <property type="molecule type" value="Genomic_DNA"/>
</dbReference>
<evidence type="ECO:0000313" key="11">
    <source>
        <dbReference type="Proteomes" id="UP001243717"/>
    </source>
</evidence>
<evidence type="ECO:0000256" key="8">
    <source>
        <dbReference type="RuleBase" id="RU004395"/>
    </source>
</evidence>
<dbReference type="InterPro" id="IPR003526">
    <property type="entry name" value="MECDP_synthase"/>
</dbReference>
<reference evidence="10 11" key="1">
    <citation type="submission" date="2023-04" db="EMBL/GenBank/DDBJ databases">
        <title>A novel bacteria isolated from coastal sediment.</title>
        <authorList>
            <person name="Liu X.-J."/>
            <person name="Du Z.-J."/>
        </authorList>
    </citation>
    <scope>NUCLEOTIDE SEQUENCE [LARGE SCALE GENOMIC DNA]</scope>
    <source>
        <strain evidence="10 11">SDUM461004</strain>
    </source>
</reference>
<keyword evidence="11" id="KW-1185">Reference proteome</keyword>
<dbReference type="NCBIfam" id="TIGR00151">
    <property type="entry name" value="ispF"/>
    <property type="match status" value="1"/>
</dbReference>
<accession>A0ABU1AKU5</accession>
<comment type="caution">
    <text evidence="7">Lacks conserved residue(s) required for the propagation of feature annotation.</text>
</comment>
<keyword evidence="4 7" id="KW-0479">Metal-binding</keyword>
<comment type="pathway">
    <text evidence="2 7">Isoprenoid biosynthesis; isopentenyl diphosphate biosynthesis via DXP pathway; isopentenyl diphosphate from 1-deoxy-D-xylulose 5-phosphate: step 4/6.</text>
</comment>
<feature type="site" description="Transition state stabilizer" evidence="7">
    <location>
        <position position="39"/>
    </location>
</feature>
<comment type="catalytic activity">
    <reaction evidence="1 7 8">
        <text>4-CDP-2-C-methyl-D-erythritol 2-phosphate = 2-C-methyl-D-erythritol 2,4-cyclic diphosphate + CMP</text>
        <dbReference type="Rhea" id="RHEA:23864"/>
        <dbReference type="ChEBI" id="CHEBI:57919"/>
        <dbReference type="ChEBI" id="CHEBI:58483"/>
        <dbReference type="ChEBI" id="CHEBI:60377"/>
        <dbReference type="EC" id="4.6.1.12"/>
    </reaction>
</comment>
<comment type="cofactor">
    <cofactor evidence="7">
        <name>a divalent metal cation</name>
        <dbReference type="ChEBI" id="CHEBI:60240"/>
    </cofactor>
    <text evidence="7">Binds 1 divalent metal cation per subunit.</text>
</comment>
<dbReference type="InterPro" id="IPR036571">
    <property type="entry name" value="MECDP_synthase_sf"/>
</dbReference>
<dbReference type="GO" id="GO:0008685">
    <property type="term" value="F:2-C-methyl-D-erythritol 2,4-cyclodiphosphate synthase activity"/>
    <property type="evidence" value="ECO:0007669"/>
    <property type="project" value="UniProtKB-EC"/>
</dbReference>
<feature type="binding site" evidence="7">
    <location>
        <begin position="10"/>
        <end position="12"/>
    </location>
    <ligand>
        <name>4-CDP-2-C-methyl-D-erythritol 2-phosphate</name>
        <dbReference type="ChEBI" id="CHEBI:57919"/>
    </ligand>
</feature>
<dbReference type="HAMAP" id="MF_00107">
    <property type="entry name" value="IspF"/>
    <property type="match status" value="1"/>
</dbReference>
<dbReference type="SUPFAM" id="SSF69765">
    <property type="entry name" value="IpsF-like"/>
    <property type="match status" value="1"/>
</dbReference>
<name>A0ABU1AKU5_9BACT</name>
<evidence type="ECO:0000256" key="6">
    <source>
        <dbReference type="ARBA" id="ARBA00023239"/>
    </source>
</evidence>
<feature type="binding site" evidence="7">
    <location>
        <position position="10"/>
    </location>
    <ligand>
        <name>a divalent metal cation</name>
        <dbReference type="ChEBI" id="CHEBI:60240"/>
    </ligand>
</feature>
<evidence type="ECO:0000259" key="9">
    <source>
        <dbReference type="Pfam" id="PF02542"/>
    </source>
</evidence>
<sequence length="172" mass="17550">MKVKTGIGLDSHRFVEGESDRPFILGGLQFEDAPALAGNSDADVILHAVTDAISGVTGRTVIGAVADAMCKQGITDSKAYLAVALEDLAKMGGGAWQISHLSVAVECLRPKIDPKVPALRASLASLLAIEVEDVCITATTGEGLNDCGRGLGMHVSAVLTVVQAPSEGAAGV</sequence>
<evidence type="ECO:0000256" key="7">
    <source>
        <dbReference type="HAMAP-Rule" id="MF_00107"/>
    </source>
</evidence>
<evidence type="ECO:0000256" key="1">
    <source>
        <dbReference type="ARBA" id="ARBA00000200"/>
    </source>
</evidence>
<dbReference type="EC" id="4.6.1.12" evidence="3 7"/>
<feature type="site" description="Transition state stabilizer" evidence="7">
    <location>
        <position position="140"/>
    </location>
</feature>
<dbReference type="RefSeq" id="WP_308984696.1">
    <property type="nucleotide sequence ID" value="NZ_JARXIC010000009.1"/>
</dbReference>
<dbReference type="CDD" id="cd00554">
    <property type="entry name" value="MECDP_synthase"/>
    <property type="match status" value="1"/>
</dbReference>
<feature type="binding site" evidence="7">
    <location>
        <position position="149"/>
    </location>
    <ligand>
        <name>4-CDP-2-C-methyl-D-erythritol 2-phosphate</name>
        <dbReference type="ChEBI" id="CHEBI:57919"/>
    </ligand>
</feature>
<dbReference type="Proteomes" id="UP001243717">
    <property type="component" value="Unassembled WGS sequence"/>
</dbReference>
<evidence type="ECO:0000256" key="5">
    <source>
        <dbReference type="ARBA" id="ARBA00023229"/>
    </source>
</evidence>
<keyword evidence="5 7" id="KW-0414">Isoprene biosynthesis</keyword>